<evidence type="ECO:0000313" key="3">
    <source>
        <dbReference type="Proteomes" id="UP000380386"/>
    </source>
</evidence>
<proteinExistence type="predicted"/>
<protein>
    <recommendedName>
        <fullName evidence="4">WxL domain-containing protein</fullName>
    </recommendedName>
</protein>
<evidence type="ECO:0000313" key="2">
    <source>
        <dbReference type="EMBL" id="MQS52095.1"/>
    </source>
</evidence>
<gene>
    <name evidence="2" type="ORF">FHL02_03570</name>
</gene>
<comment type="caution">
    <text evidence="2">The sequence shown here is derived from an EMBL/GenBank/DDBJ whole genome shotgun (WGS) entry which is preliminary data.</text>
</comment>
<dbReference type="EMBL" id="VDFM01000003">
    <property type="protein sequence ID" value="MQS52095.1"/>
    <property type="molecule type" value="Genomic_DNA"/>
</dbReference>
<evidence type="ECO:0000256" key="1">
    <source>
        <dbReference type="SAM" id="MobiDB-lite"/>
    </source>
</evidence>
<sequence>MRLIFILVVLTTSILFLFGLFSERTTAAIGEVTEDTNLPEDTQKEAIIDSFLSKSEIEINDNKDVKDQSPLSPEPRSLLREERVKPMHEESSPAFRVMGWYFKAGYSLQPKYEYWLVAGKPYVLRTKIAKNSASFIDTEYHWYQYKGNDYWEQLKHEHSKEITFEADHEETRYYQATAQVWPSIFNPLLYSRMTKVNFLPKPVEAKGLKLTSDSDYIYVDKELNYQSIFLEATPDPINATGEILYSVKNSQKSLATIDPHTGELFPNKNGQEGDIEVTATLTNEKPDNADKHYKNKITATKVIHVTHLLTGDTQVYQHTPANYQINGNFNEKDFKIDWYRIETSGRTSSIPNNSTNKYSIPSTEIDNDDNIEIFAKISERNYKPPVDEQGNPILGSDGKPIPQKIVETNHIRLNVVSSSPNIRSSYYIENSNTKERGEKLARVKVGDKLRHDITFADSSTGDAKSFAGQRGELIVFLSQNEKIDKTGVINFNYDKIIKTKINNRPAVKVSGLIVPPLNGGTFTISTEIINKSEKEFIYKPKYSINTKKTKNYETKINTTYADFSEDKISFKPVKKIPFGEHLKLSQVLLSPIINKDTPPYFVEIKDDRRIKDPRRITVRTEGNFYRETYSNKKIFAHMFLKLLKRKDVKESEEWEESGINLNENYTVINSDYNETIESIPWTKFKGHRLFIEDLNYNPGNYKTHLIWDFNNAP</sequence>
<reference evidence="2 3" key="1">
    <citation type="journal article" date="2019" name="Syst. Appl. Microbiol.">
        <title>Polyphasic characterization of two novel Lactobacillus spp. isolated from blown salami packages: Description of Lactobacillus halodurans sp. nov. and Lactobacillus salsicarnum sp. nov.</title>
        <authorList>
            <person name="Schuster J.A."/>
            <person name="Klingl A."/>
            <person name="Vogel R.F."/>
            <person name="Ehrmann M.A."/>
        </authorList>
    </citation>
    <scope>NUCLEOTIDE SEQUENCE [LARGE SCALE GENOMIC DNA]</scope>
    <source>
        <strain evidence="2 3">TMW 1.2118</strain>
    </source>
</reference>
<dbReference type="Proteomes" id="UP000380386">
    <property type="component" value="Unassembled WGS sequence"/>
</dbReference>
<organism evidence="2 3">
    <name type="scientific">Companilactobacillus mishanensis</name>
    <dbReference type="NCBI Taxonomy" id="2486008"/>
    <lineage>
        <taxon>Bacteria</taxon>
        <taxon>Bacillati</taxon>
        <taxon>Bacillota</taxon>
        <taxon>Bacilli</taxon>
        <taxon>Lactobacillales</taxon>
        <taxon>Lactobacillaceae</taxon>
        <taxon>Companilactobacillus</taxon>
    </lineage>
</organism>
<dbReference type="AlphaFoldDB" id="A0A5P0ZGI3"/>
<evidence type="ECO:0008006" key="4">
    <source>
        <dbReference type="Google" id="ProtNLM"/>
    </source>
</evidence>
<feature type="region of interest" description="Disordered" evidence="1">
    <location>
        <begin position="63"/>
        <end position="85"/>
    </location>
</feature>
<accession>A0A5P0ZGI3</accession>
<name>A0A5P0ZGI3_9LACO</name>